<dbReference type="InterPro" id="IPR015798">
    <property type="entry name" value="Cu_amine_oxidase_C"/>
</dbReference>
<feature type="domain" description="Copper amine oxidase catalytic" evidence="15">
    <location>
        <begin position="237"/>
        <end position="638"/>
    </location>
</feature>
<accession>A0A1H0ZJU1</accession>
<keyword evidence="10" id="KW-1015">Disulfide bond</keyword>
<dbReference type="GO" id="GO:0009308">
    <property type="term" value="P:amine metabolic process"/>
    <property type="evidence" value="ECO:0007669"/>
    <property type="project" value="UniProtKB-UniRule"/>
</dbReference>
<protein>
    <recommendedName>
        <fullName evidence="14">Amine oxidase</fullName>
        <ecNumber evidence="14">1.4.3.-</ecNumber>
    </recommendedName>
</protein>
<gene>
    <name evidence="18" type="ORF">SAMN04489742_0402</name>
</gene>
<dbReference type="InterPro" id="IPR000269">
    <property type="entry name" value="Cu_amine_oxidase"/>
</dbReference>
<keyword evidence="8 14" id="KW-0560">Oxidoreductase</keyword>
<dbReference type="EC" id="1.4.3.-" evidence="14"/>
<comment type="cofactor">
    <cofactor evidence="14">
        <name>Cu cation</name>
        <dbReference type="ChEBI" id="CHEBI:23378"/>
    </cofactor>
    <text evidence="14">Contains 1 topaquinone per subunit.</text>
</comment>
<dbReference type="Gene3D" id="2.70.98.20">
    <property type="entry name" value="Copper amine oxidase, catalytic domain"/>
    <property type="match status" value="1"/>
</dbReference>
<keyword evidence="6 14" id="KW-0479">Metal-binding</keyword>
<dbReference type="SUPFAM" id="SSF54416">
    <property type="entry name" value="Amine oxidase N-terminal region"/>
    <property type="match status" value="2"/>
</dbReference>
<evidence type="ECO:0000259" key="16">
    <source>
        <dbReference type="Pfam" id="PF02728"/>
    </source>
</evidence>
<dbReference type="PANTHER" id="PTHR10638:SF86">
    <property type="entry name" value="COPPER AMINE OXIDASE 1-RELATED"/>
    <property type="match status" value="1"/>
</dbReference>
<dbReference type="RefSeq" id="WP_083339502.1">
    <property type="nucleotide sequence ID" value="NZ_CP018863.1"/>
</dbReference>
<dbReference type="Pfam" id="PF01179">
    <property type="entry name" value="Cu_amine_oxid"/>
    <property type="match status" value="1"/>
</dbReference>
<evidence type="ECO:0000256" key="8">
    <source>
        <dbReference type="ARBA" id="ARBA00023002"/>
    </source>
</evidence>
<feature type="active site" description="Schiff-base intermediate with substrate; via topaquinone" evidence="12">
    <location>
        <position position="397"/>
    </location>
</feature>
<dbReference type="InterPro" id="IPR015802">
    <property type="entry name" value="Cu_amine_oxidase_N3"/>
</dbReference>
<dbReference type="SUPFAM" id="SSF49998">
    <property type="entry name" value="Amine oxidase catalytic domain"/>
    <property type="match status" value="1"/>
</dbReference>
<proteinExistence type="inferred from homology"/>
<keyword evidence="19" id="KW-1185">Reference proteome</keyword>
<feature type="domain" description="AGAO-like N2" evidence="17">
    <location>
        <begin position="21"/>
        <end position="96"/>
    </location>
</feature>
<dbReference type="Pfam" id="PF21994">
    <property type="entry name" value="AGAO-like_N2"/>
    <property type="match status" value="1"/>
</dbReference>
<evidence type="ECO:0000256" key="7">
    <source>
        <dbReference type="ARBA" id="ARBA00022772"/>
    </source>
</evidence>
<dbReference type="PROSITE" id="PS01164">
    <property type="entry name" value="COPPER_AMINE_OXID_1"/>
    <property type="match status" value="1"/>
</dbReference>
<dbReference type="InterPro" id="IPR049948">
    <property type="entry name" value="Cu_Am_ox_TPQ-bd"/>
</dbReference>
<evidence type="ECO:0000256" key="13">
    <source>
        <dbReference type="PIRSR" id="PIRSR600269-51"/>
    </source>
</evidence>
<keyword evidence="11" id="KW-0464">Manganese</keyword>
<dbReference type="PANTHER" id="PTHR10638">
    <property type="entry name" value="COPPER AMINE OXIDASE"/>
    <property type="match status" value="1"/>
</dbReference>
<dbReference type="FunFam" id="2.70.98.20:FF:000001">
    <property type="entry name" value="Amine oxidase"/>
    <property type="match status" value="1"/>
</dbReference>
<dbReference type="Pfam" id="PF02728">
    <property type="entry name" value="Cu_amine_oxidN3"/>
    <property type="match status" value="1"/>
</dbReference>
<dbReference type="GO" id="GO:0008131">
    <property type="term" value="F:primary methylamine oxidase activity"/>
    <property type="evidence" value="ECO:0007669"/>
    <property type="project" value="InterPro"/>
</dbReference>
<dbReference type="GO" id="GO:0005507">
    <property type="term" value="F:copper ion binding"/>
    <property type="evidence" value="ECO:0007669"/>
    <property type="project" value="InterPro"/>
</dbReference>
<dbReference type="STRING" id="37928.SAMN04489742_0402"/>
<evidence type="ECO:0000256" key="10">
    <source>
        <dbReference type="ARBA" id="ARBA00023157"/>
    </source>
</evidence>
<evidence type="ECO:0000313" key="19">
    <source>
        <dbReference type="Proteomes" id="UP000181917"/>
    </source>
</evidence>
<sequence length="666" mass="74777">MQTTQTAPSSLGVTHPLDMLTPQEISAARQVLVDAGMVSENTRFPRVLPVEADKQLLETYVDGDDDYDRSVLVTLMDITTAEAAEATVSVTKGEVTAFRTMPNTEHPYGQPQYLFEEYERAQEIAKSDPRWQAAMLRRGITDTTNTYLSPLAPGFFPREGETGKRMIRSLTFHRNFEGDNAWAHPVEGLICHIDLTAGVVARVEDDYAETEPVPIPMETRHYTPEHVGPARTTLKPLEITQPEGPSFKVNGNHVEWENWKLRVGFNAQDGLVLNQVSFRDGDEDRMVLHRASVPEMVVPYGDTSNTRFWISYFDAGEYLLGKNANSLKLGCDCLGVIEYFDAFVAGDDGRPVQIPNAVCMHEEDYGVLWKHTEFGEAPQVRRSRRLVLSYFATIGNYDYGFFWYFYLDGSIQMEAKATGIVYTGATFPGQPNRYAPEIAPGVIAPVHQHIFCARLDVAIDGNANSVEEQNILGIPMGEENPHGNAFTWERTPLNRELDAVRDANAETGRSWFITNPNRRNYVGQPTGYQLIPMAGPRLMAQEGSSAWKRAQFATHHFWATKYDPAERFPAGDYPNQHAGDGIGEWVKANRAIENEDIVVWHSFGPTHIPRTEDWPIMPVDYSGFWFKPHGFLDQNPAMDLPDWSSYKAAAEAQAHQDDAAGNCCRN</sequence>
<feature type="active site" description="Proton acceptor" evidence="12">
    <location>
        <position position="314"/>
    </location>
</feature>
<keyword evidence="9 14" id="KW-0186">Copper</keyword>
<evidence type="ECO:0000259" key="17">
    <source>
        <dbReference type="Pfam" id="PF21994"/>
    </source>
</evidence>
<dbReference type="NCBIfam" id="NF008559">
    <property type="entry name" value="PRK11504.1"/>
    <property type="match status" value="1"/>
</dbReference>
<evidence type="ECO:0000256" key="2">
    <source>
        <dbReference type="ARBA" id="ARBA00001936"/>
    </source>
</evidence>
<comment type="similarity">
    <text evidence="4 14">Belongs to the copper/topaquinone oxidase family.</text>
</comment>
<evidence type="ECO:0000256" key="6">
    <source>
        <dbReference type="ARBA" id="ARBA00022723"/>
    </source>
</evidence>
<evidence type="ECO:0000259" key="15">
    <source>
        <dbReference type="Pfam" id="PF01179"/>
    </source>
</evidence>
<name>A0A1H0ZJU1_9MICC</name>
<comment type="cofactor">
    <cofactor evidence="2">
        <name>Mn(2+)</name>
        <dbReference type="ChEBI" id="CHEBI:29035"/>
    </cofactor>
</comment>
<dbReference type="GO" id="GO:0048038">
    <property type="term" value="F:quinone binding"/>
    <property type="evidence" value="ECO:0007669"/>
    <property type="project" value="InterPro"/>
</dbReference>
<comment type="subunit">
    <text evidence="5">Homodimer.</text>
</comment>
<reference evidence="18 19" key="1">
    <citation type="submission" date="2016-10" db="EMBL/GenBank/DDBJ databases">
        <authorList>
            <person name="de Groot N.N."/>
        </authorList>
    </citation>
    <scope>NUCLEOTIDE SEQUENCE [LARGE SCALE GENOMIC DNA]</scope>
    <source>
        <strain evidence="18 19">DSM 20117</strain>
    </source>
</reference>
<dbReference type="EMBL" id="FNKH01000002">
    <property type="protein sequence ID" value="SDQ27607.1"/>
    <property type="molecule type" value="Genomic_DNA"/>
</dbReference>
<evidence type="ECO:0000313" key="18">
    <source>
        <dbReference type="EMBL" id="SDQ27607.1"/>
    </source>
</evidence>
<dbReference type="AlphaFoldDB" id="A0A1H0ZJU1"/>
<evidence type="ECO:0000256" key="4">
    <source>
        <dbReference type="ARBA" id="ARBA00007983"/>
    </source>
</evidence>
<evidence type="ECO:0000256" key="14">
    <source>
        <dbReference type="RuleBase" id="RU000672"/>
    </source>
</evidence>
<organism evidence="18 19">
    <name type="scientific">Crystallibacter crystallopoietes</name>
    <dbReference type="NCBI Taxonomy" id="37928"/>
    <lineage>
        <taxon>Bacteria</taxon>
        <taxon>Bacillati</taxon>
        <taxon>Actinomycetota</taxon>
        <taxon>Actinomycetes</taxon>
        <taxon>Micrococcales</taxon>
        <taxon>Micrococcaceae</taxon>
        <taxon>Crystallibacter</taxon>
    </lineage>
</organism>
<feature type="domain" description="Copper amine oxidase N3-terminal" evidence="16">
    <location>
        <begin position="113"/>
        <end position="205"/>
    </location>
</feature>
<evidence type="ECO:0000256" key="1">
    <source>
        <dbReference type="ARBA" id="ARBA00001935"/>
    </source>
</evidence>
<evidence type="ECO:0000256" key="11">
    <source>
        <dbReference type="ARBA" id="ARBA00023211"/>
    </source>
</evidence>
<dbReference type="Gene3D" id="3.10.450.40">
    <property type="match status" value="2"/>
</dbReference>
<dbReference type="InterPro" id="IPR036460">
    <property type="entry name" value="Cu_amine_oxidase_C_sf"/>
</dbReference>
<evidence type="ECO:0000256" key="5">
    <source>
        <dbReference type="ARBA" id="ARBA00011738"/>
    </source>
</evidence>
<evidence type="ECO:0000256" key="12">
    <source>
        <dbReference type="PIRSR" id="PIRSR600269-50"/>
    </source>
</evidence>
<comment type="cofactor">
    <cofactor evidence="3">
        <name>Zn(2+)</name>
        <dbReference type="ChEBI" id="CHEBI:29105"/>
    </cofactor>
</comment>
<comment type="PTM">
    <text evidence="13 14">Topaquinone (TPQ) is generated by copper-dependent autoxidation of a specific tyrosyl residue.</text>
</comment>
<feature type="modified residue" description="2',4',5'-topaquinone" evidence="13">
    <location>
        <position position="397"/>
    </location>
</feature>
<comment type="cofactor">
    <cofactor evidence="1">
        <name>Cu cation</name>
        <dbReference type="ChEBI" id="CHEBI:23378"/>
    </cofactor>
</comment>
<evidence type="ECO:0000256" key="9">
    <source>
        <dbReference type="ARBA" id="ARBA00023008"/>
    </source>
</evidence>
<keyword evidence="7 12" id="KW-0801">TPQ</keyword>
<dbReference type="Proteomes" id="UP000181917">
    <property type="component" value="Unassembled WGS sequence"/>
</dbReference>
<evidence type="ECO:0000256" key="3">
    <source>
        <dbReference type="ARBA" id="ARBA00001947"/>
    </source>
</evidence>
<dbReference type="InterPro" id="IPR016182">
    <property type="entry name" value="Cu_amine_oxidase_N-reg"/>
</dbReference>
<dbReference type="InterPro" id="IPR054157">
    <property type="entry name" value="AGAO-like_N2"/>
</dbReference>